<evidence type="ECO:0008006" key="4">
    <source>
        <dbReference type="Google" id="ProtNLM"/>
    </source>
</evidence>
<gene>
    <name evidence="2" type="ORF">C450_12425</name>
</gene>
<feature type="transmembrane region" description="Helical" evidence="1">
    <location>
        <begin position="320"/>
        <end position="339"/>
    </location>
</feature>
<accession>M0N083</accession>
<protein>
    <recommendedName>
        <fullName evidence="4">ABC-2 type transport system permease protein</fullName>
    </recommendedName>
</protein>
<keyword evidence="1" id="KW-1133">Transmembrane helix</keyword>
<feature type="transmembrane region" description="Helical" evidence="1">
    <location>
        <begin position="423"/>
        <end position="444"/>
    </location>
</feature>
<feature type="transmembrane region" description="Helical" evidence="1">
    <location>
        <begin position="125"/>
        <end position="143"/>
    </location>
</feature>
<dbReference type="AlphaFoldDB" id="M0N083"/>
<proteinExistence type="predicted"/>
<feature type="transmembrane region" description="Helical" evidence="1">
    <location>
        <begin position="479"/>
        <end position="500"/>
    </location>
</feature>
<comment type="caution">
    <text evidence="2">The sequence shown here is derived from an EMBL/GenBank/DDBJ whole genome shotgun (WGS) entry which is preliminary data.</text>
</comment>
<feature type="transmembrane region" description="Helical" evidence="1">
    <location>
        <begin position="33"/>
        <end position="57"/>
    </location>
</feature>
<evidence type="ECO:0000256" key="1">
    <source>
        <dbReference type="SAM" id="Phobius"/>
    </source>
</evidence>
<feature type="transmembrane region" description="Helical" evidence="1">
    <location>
        <begin position="244"/>
        <end position="265"/>
    </location>
</feature>
<reference evidence="2 3" key="1">
    <citation type="journal article" date="2014" name="PLoS Genet.">
        <title>Phylogenetically driven sequencing of extremely halophilic archaea reveals strategies for static and dynamic osmo-response.</title>
        <authorList>
            <person name="Becker E.A."/>
            <person name="Seitzer P.M."/>
            <person name="Tritt A."/>
            <person name="Larsen D."/>
            <person name="Krusor M."/>
            <person name="Yao A.I."/>
            <person name="Wu D."/>
            <person name="Madern D."/>
            <person name="Eisen J.A."/>
            <person name="Darling A.E."/>
            <person name="Facciotti M.T."/>
        </authorList>
    </citation>
    <scope>NUCLEOTIDE SEQUENCE [LARGE SCALE GENOMIC DNA]</scope>
    <source>
        <strain evidence="2 3">DSM 8989</strain>
    </source>
</reference>
<evidence type="ECO:0000313" key="2">
    <source>
        <dbReference type="EMBL" id="EMA51281.1"/>
    </source>
</evidence>
<dbReference type="STRING" id="1227456.C450_12425"/>
<evidence type="ECO:0000313" key="3">
    <source>
        <dbReference type="Proteomes" id="UP000011625"/>
    </source>
</evidence>
<feature type="transmembrane region" description="Helical" evidence="1">
    <location>
        <begin position="149"/>
        <end position="174"/>
    </location>
</feature>
<dbReference type="PATRIC" id="fig|1227456.3.peg.2513"/>
<dbReference type="Proteomes" id="UP000011625">
    <property type="component" value="Unassembled WGS sequence"/>
</dbReference>
<feature type="transmembrane region" description="Helical" evidence="1">
    <location>
        <begin position="387"/>
        <end position="411"/>
    </location>
</feature>
<feature type="transmembrane region" description="Helical" evidence="1">
    <location>
        <begin position="512"/>
        <end position="534"/>
    </location>
</feature>
<keyword evidence="1" id="KW-0472">Membrane</keyword>
<feature type="transmembrane region" description="Helical" evidence="1">
    <location>
        <begin position="345"/>
        <end position="366"/>
    </location>
</feature>
<keyword evidence="3" id="KW-1185">Reference proteome</keyword>
<feature type="transmembrane region" description="Helical" evidence="1">
    <location>
        <begin position="186"/>
        <end position="203"/>
    </location>
</feature>
<dbReference type="EMBL" id="AOME01000068">
    <property type="protein sequence ID" value="EMA51281.1"/>
    <property type="molecule type" value="Genomic_DNA"/>
</dbReference>
<name>M0N083_9EURY</name>
<organism evidence="2 3">
    <name type="scientific">Halococcus salifodinae DSM 8989</name>
    <dbReference type="NCBI Taxonomy" id="1227456"/>
    <lineage>
        <taxon>Archaea</taxon>
        <taxon>Methanobacteriati</taxon>
        <taxon>Methanobacteriota</taxon>
        <taxon>Stenosarchaea group</taxon>
        <taxon>Halobacteria</taxon>
        <taxon>Halobacteriales</taxon>
        <taxon>Halococcaceae</taxon>
        <taxon>Halococcus</taxon>
    </lineage>
</organism>
<dbReference type="RefSeq" id="WP_005043741.1">
    <property type="nucleotide sequence ID" value="NZ_AOME01000068.1"/>
</dbReference>
<keyword evidence="1" id="KW-0812">Transmembrane</keyword>
<feature type="transmembrane region" description="Helical" evidence="1">
    <location>
        <begin position="69"/>
        <end position="87"/>
    </location>
</feature>
<dbReference type="OrthoDB" id="293659at2157"/>
<sequence>MNLSGGLRYGVQIARVETTRSRRQLGRSSTLRALIAVVVVVLAVGSGIGAYTFGTLIRDGQATLPLETLYLVAIGGPLALLVGFVQQTSSLMERLSTDHLLTTVSARTVVLGVVMAVSRRTAFRIAPTAVSVAVGFAAGTGSPATALTILVAVAGLFALTALVGVCLSVAIDLVTTRSPRFRRYKSVFVVIGFFLVLVGWSAVDVGLVTSGVLERLASVMPPAWFVDLGLVGSPAGQVGWLRGLGALALVVTGLPVLTGVTTVLATRVWETEPVSAAVLHRSRSLVGDGLAERLLAGHVSRPVLTVARKRWLQERRVPQALLLVGYLPLIVLFVLFPALVAGGALLAPILFAFLFATGTGFAFGMSPIPTEYSSLQMTLTTITGEQFVRGTILAGVAIGTPITTLAPLLLATRAGAPVGSLDIVVLGLVGAVLSVCSVTVAVAIGMRVSYRELVPAPVPFTNTSMYAEIGRAGFVRMGYLLGLLGLVCLPAVFGYLPVVFEPGSTMIGVPSVVVRVGSLGLTTVLAVGVSMVTYRRAVRCFDQYTLS</sequence>